<dbReference type="PANTHER" id="PTHR43280:SF2">
    <property type="entry name" value="HTH-TYPE TRANSCRIPTIONAL REGULATOR EXSA"/>
    <property type="match status" value="1"/>
</dbReference>
<dbReference type="PANTHER" id="PTHR43280">
    <property type="entry name" value="ARAC-FAMILY TRANSCRIPTIONAL REGULATOR"/>
    <property type="match status" value="1"/>
</dbReference>
<proteinExistence type="predicted"/>
<feature type="domain" description="HTH araC/xylS-type" evidence="4">
    <location>
        <begin position="81"/>
        <end position="159"/>
    </location>
</feature>
<name>A0ABU8I7E6_9SPHI</name>
<dbReference type="PROSITE" id="PS01124">
    <property type="entry name" value="HTH_ARAC_FAMILY_2"/>
    <property type="match status" value="1"/>
</dbReference>
<sequence>MAVEQILNNLNIPFQDVKIGLVNLQRELSDKETDQLDTALGAIGFEVLQDRKERLLEEIKIALQEFLGKSEDQHLKTSVFLTDRFNLEYTYISSLFSELAGESIEKYLIKLKIEKVKEFLQYDMSLSEIATKLNYSSVAHLSSQFKKVTGMTPSEYKKAV</sequence>
<keyword evidence="2" id="KW-0238">DNA-binding</keyword>
<keyword evidence="1" id="KW-0805">Transcription regulation</keyword>
<protein>
    <submittedName>
        <fullName evidence="5">AraC family transcriptional regulator</fullName>
    </submittedName>
</protein>
<comment type="caution">
    <text evidence="5">The sequence shown here is derived from an EMBL/GenBank/DDBJ whole genome shotgun (WGS) entry which is preliminary data.</text>
</comment>
<dbReference type="SUPFAM" id="SSF46689">
    <property type="entry name" value="Homeodomain-like"/>
    <property type="match status" value="1"/>
</dbReference>
<dbReference type="Pfam" id="PF12833">
    <property type="entry name" value="HTH_18"/>
    <property type="match status" value="1"/>
</dbReference>
<dbReference type="Gene3D" id="1.10.10.60">
    <property type="entry name" value="Homeodomain-like"/>
    <property type="match status" value="1"/>
</dbReference>
<dbReference type="Proteomes" id="UP001363035">
    <property type="component" value="Unassembled WGS sequence"/>
</dbReference>
<keyword evidence="6" id="KW-1185">Reference proteome</keyword>
<evidence type="ECO:0000313" key="5">
    <source>
        <dbReference type="EMBL" id="MEI5985651.1"/>
    </source>
</evidence>
<dbReference type="InterPro" id="IPR009057">
    <property type="entry name" value="Homeodomain-like_sf"/>
</dbReference>
<dbReference type="PROSITE" id="PS00041">
    <property type="entry name" value="HTH_ARAC_FAMILY_1"/>
    <property type="match status" value="1"/>
</dbReference>
<dbReference type="SMART" id="SM00342">
    <property type="entry name" value="HTH_ARAC"/>
    <property type="match status" value="1"/>
</dbReference>
<dbReference type="InterPro" id="IPR018060">
    <property type="entry name" value="HTH_AraC"/>
</dbReference>
<keyword evidence="3" id="KW-0804">Transcription</keyword>
<dbReference type="RefSeq" id="WP_257213729.1">
    <property type="nucleotide sequence ID" value="NZ_JAYLLN010000030.1"/>
</dbReference>
<evidence type="ECO:0000256" key="1">
    <source>
        <dbReference type="ARBA" id="ARBA00023015"/>
    </source>
</evidence>
<reference evidence="5 6" key="1">
    <citation type="submission" date="2024-01" db="EMBL/GenBank/DDBJ databases">
        <title>Sphingobacterium tenebrionis sp. nov., a novel endophyte isolated from tenebrio molitor intestines.</title>
        <authorList>
            <person name="Zhang C."/>
        </authorList>
    </citation>
    <scope>NUCLEOTIDE SEQUENCE [LARGE SCALE GENOMIC DNA]</scope>
    <source>
        <strain evidence="5 6">PU5-4</strain>
    </source>
</reference>
<accession>A0ABU8I7E6</accession>
<evidence type="ECO:0000313" key="6">
    <source>
        <dbReference type="Proteomes" id="UP001363035"/>
    </source>
</evidence>
<evidence type="ECO:0000259" key="4">
    <source>
        <dbReference type="PROSITE" id="PS01124"/>
    </source>
</evidence>
<evidence type="ECO:0000256" key="2">
    <source>
        <dbReference type="ARBA" id="ARBA00023125"/>
    </source>
</evidence>
<dbReference type="EMBL" id="JAYLLN010000030">
    <property type="protein sequence ID" value="MEI5985651.1"/>
    <property type="molecule type" value="Genomic_DNA"/>
</dbReference>
<organism evidence="5 6">
    <name type="scientific">Sphingobacterium tenebrionis</name>
    <dbReference type="NCBI Taxonomy" id="3111775"/>
    <lineage>
        <taxon>Bacteria</taxon>
        <taxon>Pseudomonadati</taxon>
        <taxon>Bacteroidota</taxon>
        <taxon>Sphingobacteriia</taxon>
        <taxon>Sphingobacteriales</taxon>
        <taxon>Sphingobacteriaceae</taxon>
        <taxon>Sphingobacterium</taxon>
    </lineage>
</organism>
<evidence type="ECO:0000256" key="3">
    <source>
        <dbReference type="ARBA" id="ARBA00023163"/>
    </source>
</evidence>
<dbReference type="InterPro" id="IPR018062">
    <property type="entry name" value="HTH_AraC-typ_CS"/>
</dbReference>
<gene>
    <name evidence="5" type="ORF">VJ786_12145</name>
</gene>